<dbReference type="InterPro" id="IPR036894">
    <property type="entry name" value="YbaB-like_sf"/>
</dbReference>
<evidence type="ECO:0000313" key="2">
    <source>
        <dbReference type="EMBL" id="MFC4337717.1"/>
    </source>
</evidence>
<organism evidence="2 3">
    <name type="scientific">Salininema proteolyticum</name>
    <dbReference type="NCBI Taxonomy" id="1607685"/>
    <lineage>
        <taxon>Bacteria</taxon>
        <taxon>Bacillati</taxon>
        <taxon>Actinomycetota</taxon>
        <taxon>Actinomycetes</taxon>
        <taxon>Glycomycetales</taxon>
        <taxon>Glycomycetaceae</taxon>
        <taxon>Salininema</taxon>
    </lineage>
</organism>
<evidence type="ECO:0000256" key="1">
    <source>
        <dbReference type="SAM" id="Coils"/>
    </source>
</evidence>
<dbReference type="SUPFAM" id="SSF82607">
    <property type="entry name" value="YbaB-like"/>
    <property type="match status" value="1"/>
</dbReference>
<dbReference type="Gene3D" id="3.30.1310.10">
    <property type="entry name" value="Nucleoid-associated protein YbaB-like domain"/>
    <property type="match status" value="1"/>
</dbReference>
<gene>
    <name evidence="2" type="ORF">ACFPET_21210</name>
</gene>
<keyword evidence="3" id="KW-1185">Reference proteome</keyword>
<accession>A0ABV8U4G6</accession>
<keyword evidence="1" id="KW-0175">Coiled coil</keyword>
<dbReference type="Pfam" id="PF02575">
    <property type="entry name" value="YbaB_DNA_bd"/>
    <property type="match status" value="1"/>
</dbReference>
<comment type="caution">
    <text evidence="2">The sequence shown here is derived from an EMBL/GenBank/DDBJ whole genome shotgun (WGS) entry which is preliminary data.</text>
</comment>
<reference evidence="3" key="1">
    <citation type="journal article" date="2019" name="Int. J. Syst. Evol. Microbiol.">
        <title>The Global Catalogue of Microorganisms (GCM) 10K type strain sequencing project: providing services to taxonomists for standard genome sequencing and annotation.</title>
        <authorList>
            <consortium name="The Broad Institute Genomics Platform"/>
            <consortium name="The Broad Institute Genome Sequencing Center for Infectious Disease"/>
            <person name="Wu L."/>
            <person name="Ma J."/>
        </authorList>
    </citation>
    <scope>NUCLEOTIDE SEQUENCE [LARGE SCALE GENOMIC DNA]</scope>
    <source>
        <strain evidence="3">IBRC-M 10908</strain>
    </source>
</reference>
<proteinExistence type="predicted"/>
<feature type="coiled-coil region" evidence="1">
    <location>
        <begin position="12"/>
        <end position="49"/>
    </location>
</feature>
<name>A0ABV8U4G6_9ACTN</name>
<sequence length="107" mass="12288">MASETESPQAMLKKFEDMNRDLSERLERLKEARAEMEELRTETTDDREVVTITVTGEGKFDKVSIAPVGMRLKEELGPILTRAFARAQERHAARLQEVRLRAARESQ</sequence>
<dbReference type="InterPro" id="IPR004401">
    <property type="entry name" value="YbaB/EbfC"/>
</dbReference>
<dbReference type="RefSeq" id="WP_380624981.1">
    <property type="nucleotide sequence ID" value="NZ_JBHSDK010000058.1"/>
</dbReference>
<dbReference type="EMBL" id="JBHSDK010000058">
    <property type="protein sequence ID" value="MFC4337717.1"/>
    <property type="molecule type" value="Genomic_DNA"/>
</dbReference>
<dbReference type="Proteomes" id="UP001595823">
    <property type="component" value="Unassembled WGS sequence"/>
</dbReference>
<evidence type="ECO:0000313" key="3">
    <source>
        <dbReference type="Proteomes" id="UP001595823"/>
    </source>
</evidence>
<protein>
    <submittedName>
        <fullName evidence="2">YbaB/EbfC family nucleoid-associated protein</fullName>
    </submittedName>
</protein>